<organism evidence="1 2">
    <name type="scientific">Rhodopirellula islandica</name>
    <dbReference type="NCBI Taxonomy" id="595434"/>
    <lineage>
        <taxon>Bacteria</taxon>
        <taxon>Pseudomonadati</taxon>
        <taxon>Planctomycetota</taxon>
        <taxon>Planctomycetia</taxon>
        <taxon>Pirellulales</taxon>
        <taxon>Pirellulaceae</taxon>
        <taxon>Rhodopirellula</taxon>
    </lineage>
</organism>
<accession>A0A0J1EMH9</accession>
<dbReference type="EMBL" id="LECT01000013">
    <property type="protein sequence ID" value="KLU06734.1"/>
    <property type="molecule type" value="Genomic_DNA"/>
</dbReference>
<keyword evidence="2" id="KW-1185">Reference proteome</keyword>
<evidence type="ECO:0000313" key="1">
    <source>
        <dbReference type="EMBL" id="KLU06734.1"/>
    </source>
</evidence>
<dbReference type="Proteomes" id="UP000036367">
    <property type="component" value="Unassembled WGS sequence"/>
</dbReference>
<name>A0A0J1EMH9_RHOIS</name>
<evidence type="ECO:0000313" key="2">
    <source>
        <dbReference type="Proteomes" id="UP000036367"/>
    </source>
</evidence>
<protein>
    <submittedName>
        <fullName evidence="1">Uncharacterized protein</fullName>
    </submittedName>
</protein>
<comment type="caution">
    <text evidence="1">The sequence shown here is derived from an EMBL/GenBank/DDBJ whole genome shotgun (WGS) entry which is preliminary data.</text>
</comment>
<gene>
    <name evidence="1" type="ORF">RISK_001298</name>
</gene>
<proteinExistence type="predicted"/>
<reference evidence="1" key="1">
    <citation type="submission" date="2015-05" db="EMBL/GenBank/DDBJ databases">
        <title>Permanent draft genome of Rhodopirellula islandicus K833.</title>
        <authorList>
            <person name="Kizina J."/>
            <person name="Richter M."/>
            <person name="Glockner F.O."/>
            <person name="Harder J."/>
        </authorList>
    </citation>
    <scope>NUCLEOTIDE SEQUENCE [LARGE SCALE GENOMIC DNA]</scope>
    <source>
        <strain evidence="1">K833</strain>
    </source>
</reference>
<dbReference type="AlphaFoldDB" id="A0A0J1EMH9"/>
<sequence length="60" mass="6519">MGYKKALLPVGVLDVGQEWPTYQQNQQAVASQITWGLADAAGCDFAHPPRPEPRPNETLG</sequence>